<feature type="transmembrane region" description="Helical" evidence="1">
    <location>
        <begin position="323"/>
        <end position="343"/>
    </location>
</feature>
<evidence type="ECO:0000256" key="1">
    <source>
        <dbReference type="SAM" id="Phobius"/>
    </source>
</evidence>
<accession>A0A5C4MBI6</accession>
<dbReference type="RefSeq" id="WP_139106740.1">
    <property type="nucleotide sequence ID" value="NZ_VDFR01000121.1"/>
</dbReference>
<keyword evidence="1" id="KW-1133">Transmembrane helix</keyword>
<keyword evidence="1" id="KW-0472">Membrane</keyword>
<feature type="transmembrane region" description="Helical" evidence="1">
    <location>
        <begin position="139"/>
        <end position="158"/>
    </location>
</feature>
<dbReference type="EMBL" id="VDFR01000157">
    <property type="protein sequence ID" value="TNC34393.1"/>
    <property type="molecule type" value="Genomic_DNA"/>
</dbReference>
<sequence length="349" mass="36861">MGVDPFAQWRPALLTLDRAPWAASTSMEARPGRLVVRRGRSTQVVDVSGCTLRAVPPGPQGGPGALTVLVAPGGEVSAAVDLRDWEVLPGDPAASRRRAADLRARLGRALAVPESSEGWRRDVGPVLDPVDRRGMRRALAVQLGLALVTAVCVVVAVAGDRADVAVGGASAYLLLLVLAYRPRRRRPPARQREWVVGGLWTPQVSGVDEGRRLYVWDPVAGRAGHVALDPRARVVVHRSGLQIVRRGSVLLDATSAQWGSERLSALRRRLSASLAVEDGNPLPVVAVPQLVGPSRPPRPYEAGMAAVLGVGFAAVSPGPYAQALFGLAAVAAGLFAVWWAQVVRARSAA</sequence>
<evidence type="ECO:0000313" key="2">
    <source>
        <dbReference type="EMBL" id="TNC34393.1"/>
    </source>
</evidence>
<protein>
    <submittedName>
        <fullName evidence="2">Uncharacterized protein</fullName>
    </submittedName>
</protein>
<gene>
    <name evidence="3" type="ORF">FHE65_24415</name>
    <name evidence="2" type="ORF">FHE65_27870</name>
</gene>
<dbReference type="AlphaFoldDB" id="A0A5C4MBI6"/>
<reference evidence="2 4" key="1">
    <citation type="submission" date="2019-05" db="EMBL/GenBank/DDBJ databases">
        <title>Mumia sp. nov., isolated from the intestinal contents of plateau pika (Ochotona curzoniae) in the Qinghai-Tibet plateau of China.</title>
        <authorList>
            <person name="Tian Z."/>
        </authorList>
    </citation>
    <scope>NUCLEOTIDE SEQUENCE [LARGE SCALE GENOMIC DNA]</scope>
    <source>
        <strain evidence="4">527</strain>
        <strain evidence="2">Z527</strain>
    </source>
</reference>
<comment type="caution">
    <text evidence="2">The sequence shown here is derived from an EMBL/GenBank/DDBJ whole genome shotgun (WGS) entry which is preliminary data.</text>
</comment>
<organism evidence="2 4">
    <name type="scientific">Mumia zhuanghuii</name>
    <dbReference type="NCBI Taxonomy" id="2585211"/>
    <lineage>
        <taxon>Bacteria</taxon>
        <taxon>Bacillati</taxon>
        <taxon>Actinomycetota</taxon>
        <taxon>Actinomycetes</taxon>
        <taxon>Propionibacteriales</taxon>
        <taxon>Nocardioidaceae</taxon>
        <taxon>Mumia</taxon>
    </lineage>
</organism>
<feature type="transmembrane region" description="Helical" evidence="1">
    <location>
        <begin position="164"/>
        <end position="182"/>
    </location>
</feature>
<dbReference type="EMBL" id="VDFR01000121">
    <property type="protein sequence ID" value="TNC38336.1"/>
    <property type="molecule type" value="Genomic_DNA"/>
</dbReference>
<dbReference type="Proteomes" id="UP000306740">
    <property type="component" value="Unassembled WGS sequence"/>
</dbReference>
<name>A0A5C4MBI6_9ACTN</name>
<evidence type="ECO:0000313" key="3">
    <source>
        <dbReference type="EMBL" id="TNC38336.1"/>
    </source>
</evidence>
<evidence type="ECO:0000313" key="4">
    <source>
        <dbReference type="Proteomes" id="UP000306740"/>
    </source>
</evidence>
<keyword evidence="1" id="KW-0812">Transmembrane</keyword>
<proteinExistence type="predicted"/>